<keyword evidence="4 9" id="KW-0479">Metal-binding</keyword>
<dbReference type="GeneID" id="121403053"/>
<gene>
    <name evidence="11" type="primary">LOC121403053</name>
</gene>
<protein>
    <submittedName>
        <fullName evidence="11">Cytochrome P450 4B1-like isoform X1</fullName>
    </submittedName>
</protein>
<comment type="subcellular location">
    <subcellularLocation>
        <location evidence="1">Endoplasmic reticulum membrane</location>
    </subcellularLocation>
</comment>
<reference evidence="11" key="1">
    <citation type="submission" date="2025-08" db="UniProtKB">
        <authorList>
            <consortium name="RefSeq"/>
        </authorList>
    </citation>
    <scope>IDENTIFICATION</scope>
    <source>
        <strain evidence="11">J_2021</strain>
        <tissue evidence="11">Erythrocytes</tissue>
    </source>
</reference>
<feature type="binding site" description="axial binding residue" evidence="9">
    <location>
        <position position="456"/>
    </location>
    <ligand>
        <name>heme</name>
        <dbReference type="ChEBI" id="CHEBI:30413"/>
    </ligand>
    <ligandPart>
        <name>Fe</name>
        <dbReference type="ChEBI" id="CHEBI:18248"/>
    </ligandPart>
</feature>
<dbReference type="PRINTS" id="PR00463">
    <property type="entry name" value="EP450I"/>
</dbReference>
<dbReference type="Gene3D" id="1.10.630.10">
    <property type="entry name" value="Cytochrome P450"/>
    <property type="match status" value="1"/>
</dbReference>
<dbReference type="GO" id="GO:0004497">
    <property type="term" value="F:monooxygenase activity"/>
    <property type="evidence" value="ECO:0007669"/>
    <property type="project" value="UniProtKB-KW"/>
</dbReference>
<dbReference type="PANTHER" id="PTHR24291:SF200">
    <property type="entry name" value="CYTOCHROME P450 4B1 ISOFORM X1"/>
    <property type="match status" value="1"/>
</dbReference>
<evidence type="ECO:0000256" key="9">
    <source>
        <dbReference type="PIRSR" id="PIRSR602401-1"/>
    </source>
</evidence>
<keyword evidence="7" id="KW-0503">Monooxygenase</keyword>
<keyword evidence="10" id="KW-1185">Reference proteome</keyword>
<proteinExistence type="inferred from homology"/>
<evidence type="ECO:0000256" key="8">
    <source>
        <dbReference type="ARBA" id="ARBA00023136"/>
    </source>
</evidence>
<dbReference type="RefSeq" id="XP_041446386.1">
    <property type="nucleotide sequence ID" value="XM_041590452.1"/>
</dbReference>
<dbReference type="PANTHER" id="PTHR24291">
    <property type="entry name" value="CYTOCHROME P450 FAMILY 4"/>
    <property type="match status" value="1"/>
</dbReference>
<dbReference type="InterPro" id="IPR001128">
    <property type="entry name" value="Cyt_P450"/>
</dbReference>
<name>A0A1L8GM90_XENLA</name>
<sequence length="512" mass="59164">MGLLESIYSVDIYRVVHLAAVFCLSVVLAKAILLYQRCTEISKALKAFPGPPSHWLYGQANEFHQDGQDLDRLLNWGLQYPYANPVWFGKFVVYMNITHPEYAKALLSRTDPKDTITYHHLISWIGKGLSVLSGQIWDKHRKLLTSSFHFDVLNLYVNQMAESTKIMLGKLEEQITSSDTIDIYPYVTLMTLDTIIKCTLGWNSNCQIDRENTYTNDLLELTRLLNERLCFFPYYSDFVFSFSPSGFLFRKVYKTSQQHTANIIKQRRETLLREDKLDKDQQSRHLDFLEMLLASQDENGQGLSDEDIRAELDTIIFEGHNTTASGISWILYCMAKYPEHQHKCRKEIREVLRERDTLQWNDLTLFPYTTMCVKESLRLYSPMPILTRRLSKPISFSDGRSLPEGCLVSMCIDSIHRNPEVWEDPEVFDPLRFSHENSVLLHSHAYLPFAAGPRNCIGQKFAMNEMTVAIALTLNAFELSLDPSQLPIKEALLVLKSKNGIHLRIQKQTQNK</sequence>
<keyword evidence="6 9" id="KW-0408">Iron</keyword>
<evidence type="ECO:0000256" key="6">
    <source>
        <dbReference type="ARBA" id="ARBA00023004"/>
    </source>
</evidence>
<evidence type="ECO:0000256" key="7">
    <source>
        <dbReference type="ARBA" id="ARBA00023033"/>
    </source>
</evidence>
<dbReference type="AlphaFoldDB" id="A0A1L8GM90"/>
<dbReference type="OrthoDB" id="1470350at2759"/>
<dbReference type="PRINTS" id="PR00385">
    <property type="entry name" value="P450"/>
</dbReference>
<dbReference type="GO" id="GO:0005506">
    <property type="term" value="F:iron ion binding"/>
    <property type="evidence" value="ECO:0007669"/>
    <property type="project" value="InterPro"/>
</dbReference>
<dbReference type="OMA" id="XREARAR"/>
<dbReference type="GO" id="GO:0016705">
    <property type="term" value="F:oxidoreductase activity, acting on paired donors, with incorporation or reduction of molecular oxygen"/>
    <property type="evidence" value="ECO:0007669"/>
    <property type="project" value="InterPro"/>
</dbReference>
<dbReference type="FunFam" id="1.10.630.10:FF:000005">
    <property type="entry name" value="cytochrome P450 4F22 isoform X2"/>
    <property type="match status" value="1"/>
</dbReference>
<dbReference type="InterPro" id="IPR002401">
    <property type="entry name" value="Cyt_P450_E_grp-I"/>
</dbReference>
<evidence type="ECO:0000256" key="2">
    <source>
        <dbReference type="ARBA" id="ARBA00010617"/>
    </source>
</evidence>
<evidence type="ECO:0000256" key="1">
    <source>
        <dbReference type="ARBA" id="ARBA00004586"/>
    </source>
</evidence>
<dbReference type="STRING" id="8355.A0A1L8GM90"/>
<keyword evidence="5" id="KW-0256">Endoplasmic reticulum</keyword>
<dbReference type="InterPro" id="IPR036396">
    <property type="entry name" value="Cyt_P450_sf"/>
</dbReference>
<dbReference type="PaxDb" id="8355-A0A1L8GM90"/>
<dbReference type="SUPFAM" id="SSF48264">
    <property type="entry name" value="Cytochrome P450"/>
    <property type="match status" value="1"/>
</dbReference>
<evidence type="ECO:0000256" key="4">
    <source>
        <dbReference type="ARBA" id="ARBA00022723"/>
    </source>
</evidence>
<organism evidence="10 11">
    <name type="scientific">Xenopus laevis</name>
    <name type="common">African clawed frog</name>
    <dbReference type="NCBI Taxonomy" id="8355"/>
    <lineage>
        <taxon>Eukaryota</taxon>
        <taxon>Metazoa</taxon>
        <taxon>Chordata</taxon>
        <taxon>Craniata</taxon>
        <taxon>Vertebrata</taxon>
        <taxon>Euteleostomi</taxon>
        <taxon>Amphibia</taxon>
        <taxon>Batrachia</taxon>
        <taxon>Anura</taxon>
        <taxon>Pipoidea</taxon>
        <taxon>Pipidae</taxon>
        <taxon>Xenopodinae</taxon>
        <taxon>Xenopus</taxon>
        <taxon>Xenopus</taxon>
    </lineage>
</organism>
<keyword evidence="7" id="KW-0560">Oxidoreductase</keyword>
<evidence type="ECO:0000256" key="5">
    <source>
        <dbReference type="ARBA" id="ARBA00022824"/>
    </source>
</evidence>
<accession>A0A1L8GM90</accession>
<dbReference type="GO" id="GO:0005789">
    <property type="term" value="C:endoplasmic reticulum membrane"/>
    <property type="evidence" value="ECO:0007669"/>
    <property type="project" value="UniProtKB-SubCell"/>
</dbReference>
<dbReference type="InterPro" id="IPR050196">
    <property type="entry name" value="Cytochrome_P450_Monoox"/>
</dbReference>
<dbReference type="Proteomes" id="UP000186698">
    <property type="component" value="Chromosome 4L"/>
</dbReference>
<evidence type="ECO:0000313" key="11">
    <source>
        <dbReference type="RefSeq" id="XP_041446386.1"/>
    </source>
</evidence>
<keyword evidence="8" id="KW-0472">Membrane</keyword>
<dbReference type="KEGG" id="xla:121403053"/>
<dbReference type="Pfam" id="PF00067">
    <property type="entry name" value="p450"/>
    <property type="match status" value="1"/>
</dbReference>
<evidence type="ECO:0000256" key="3">
    <source>
        <dbReference type="ARBA" id="ARBA00022617"/>
    </source>
</evidence>
<keyword evidence="3 9" id="KW-0349">Heme</keyword>
<comment type="similarity">
    <text evidence="2">Belongs to the cytochrome P450 family.</text>
</comment>
<evidence type="ECO:0000313" key="10">
    <source>
        <dbReference type="Proteomes" id="UP000186698"/>
    </source>
</evidence>
<dbReference type="GO" id="GO:0020037">
    <property type="term" value="F:heme binding"/>
    <property type="evidence" value="ECO:0007669"/>
    <property type="project" value="InterPro"/>
</dbReference>
<comment type="cofactor">
    <cofactor evidence="9">
        <name>heme</name>
        <dbReference type="ChEBI" id="CHEBI:30413"/>
    </cofactor>
</comment>